<dbReference type="SUPFAM" id="SSF82861">
    <property type="entry name" value="Mechanosensitive channel protein MscS (YggB), transmembrane region"/>
    <property type="match status" value="1"/>
</dbReference>
<evidence type="ECO:0000256" key="9">
    <source>
        <dbReference type="SAM" id="Phobius"/>
    </source>
</evidence>
<evidence type="ECO:0000256" key="7">
    <source>
        <dbReference type="SAM" id="Coils"/>
    </source>
</evidence>
<dbReference type="Pfam" id="PF00924">
    <property type="entry name" value="MS_channel_2nd"/>
    <property type="match status" value="1"/>
</dbReference>
<sequence>MRFKGFLVFLAVLLLSGFMMSSLWAQDAPPQGSKQEEEVVSQDPPAENLFDREANERRIEELNLALERLASVPIAESAAIYGITEADVESRITALSSLQNFYRRLNVAIEKTSGFVEEEKKRQSEKEQAVLTLEEKPPFNLSYYDGYLQRVEDLVSRVSELRDSMAREQKAIVSAQGQLEEAGRSVRLARSELDSAKGTDSEQNKEWMLRRALVREELWKVTLAYLRRSLENIRIQTSIATLRLDMAEDIRRYINDNLAFDQKDLNEGLARYSSREEDLTKRIASLAGEAEKAEKAYADSHANLTVATSDKAQKAAQRAFSEAEISREYLHLATSQSQEMVGMLGEMREIWSFRYSLLREEGVSTDVLMKARDDVRARVGRFENVLLSQQRYQSTLHRRGLALDKAIEEEKGKEELASLKKRRKTLDDIMSQNMNYMAVAMTLDSMNKRLLEEIRRRITSVNVAEKVTTLWKTRTTEILNIELWHSGDYAVRLKEFILALFILSLGLIASKRLARFIRKWFLLHSKKVEITAVYAVERLLYYFLIVASFLISLKIVNVPLTAFAFLGGAVAIGIGFGAQNLFNNLISGFILMVQQPFKINDVVEFDGVTATVMEIDSRSTRVKTFDNYDVLVPNSYFLENKITNWTLSDKIIRGKLEIGVSYGTPAQQVEKILLRLANEHEFVIPHPEPFVLFSGYGSSSMDFTLYFWVDTRKAFPSRVGSDMRYRIQEIFEREGIEIPFPQMDVYLKKLASQENIQLQE</sequence>
<dbReference type="InterPro" id="IPR052702">
    <property type="entry name" value="MscS-like_channel"/>
</dbReference>
<gene>
    <name evidence="13" type="ORF">SAMN06275492_1164</name>
</gene>
<evidence type="ECO:0000256" key="5">
    <source>
        <dbReference type="ARBA" id="ARBA00022989"/>
    </source>
</evidence>
<keyword evidence="6 9" id="KW-0472">Membrane</keyword>
<keyword evidence="5 9" id="KW-1133">Transmembrane helix</keyword>
<feature type="coiled-coil region" evidence="7">
    <location>
        <begin position="116"/>
        <end position="171"/>
    </location>
</feature>
<keyword evidence="4 9" id="KW-0812">Transmembrane</keyword>
<dbReference type="InterPro" id="IPR049278">
    <property type="entry name" value="MS_channel_C"/>
</dbReference>
<dbReference type="Pfam" id="PF21082">
    <property type="entry name" value="MS_channel_3rd"/>
    <property type="match status" value="1"/>
</dbReference>
<feature type="signal peptide" evidence="10">
    <location>
        <begin position="1"/>
        <end position="25"/>
    </location>
</feature>
<dbReference type="InterPro" id="IPR010920">
    <property type="entry name" value="LSM_dom_sf"/>
</dbReference>
<dbReference type="Gene3D" id="2.30.30.60">
    <property type="match status" value="1"/>
</dbReference>
<dbReference type="AlphaFoldDB" id="A0A1X7JUB5"/>
<keyword evidence="7" id="KW-0175">Coiled coil</keyword>
<dbReference type="Proteomes" id="UP000193355">
    <property type="component" value="Unassembled WGS sequence"/>
</dbReference>
<keyword evidence="10" id="KW-0732">Signal</keyword>
<dbReference type="InterPro" id="IPR011066">
    <property type="entry name" value="MscS_channel_C_sf"/>
</dbReference>
<dbReference type="GO" id="GO:0005886">
    <property type="term" value="C:plasma membrane"/>
    <property type="evidence" value="ECO:0007669"/>
    <property type="project" value="UniProtKB-SubCell"/>
</dbReference>
<comment type="similarity">
    <text evidence="2">Belongs to the MscS (TC 1.A.23) family.</text>
</comment>
<proteinExistence type="inferred from homology"/>
<evidence type="ECO:0000256" key="8">
    <source>
        <dbReference type="SAM" id="MobiDB-lite"/>
    </source>
</evidence>
<organism evidence="13 14">
    <name type="scientific">Dethiosulfovibrio salsuginis</name>
    <dbReference type="NCBI Taxonomy" id="561720"/>
    <lineage>
        <taxon>Bacteria</taxon>
        <taxon>Thermotogati</taxon>
        <taxon>Synergistota</taxon>
        <taxon>Synergistia</taxon>
        <taxon>Synergistales</taxon>
        <taxon>Dethiosulfovibrionaceae</taxon>
        <taxon>Dethiosulfovibrio</taxon>
    </lineage>
</organism>
<dbReference type="InterPro" id="IPR023408">
    <property type="entry name" value="MscS_beta-dom_sf"/>
</dbReference>
<evidence type="ECO:0000313" key="13">
    <source>
        <dbReference type="EMBL" id="SMG31398.1"/>
    </source>
</evidence>
<evidence type="ECO:0000256" key="10">
    <source>
        <dbReference type="SAM" id="SignalP"/>
    </source>
</evidence>
<dbReference type="STRING" id="561720.SAMN06275492_1164"/>
<evidence type="ECO:0000256" key="3">
    <source>
        <dbReference type="ARBA" id="ARBA00022475"/>
    </source>
</evidence>
<name>A0A1X7JUB5_9BACT</name>
<evidence type="ECO:0000256" key="4">
    <source>
        <dbReference type="ARBA" id="ARBA00022692"/>
    </source>
</evidence>
<evidence type="ECO:0000259" key="12">
    <source>
        <dbReference type="Pfam" id="PF21082"/>
    </source>
</evidence>
<accession>A0A1X7JUB5</accession>
<dbReference type="PANTHER" id="PTHR30347">
    <property type="entry name" value="POTASSIUM CHANNEL RELATED"/>
    <property type="match status" value="1"/>
</dbReference>
<feature type="chain" id="PRO_5013005075" evidence="10">
    <location>
        <begin position="26"/>
        <end position="760"/>
    </location>
</feature>
<feature type="transmembrane region" description="Helical" evidence="9">
    <location>
        <begin position="562"/>
        <end position="582"/>
    </location>
</feature>
<feature type="domain" description="Mechanosensitive ion channel MscS" evidence="11">
    <location>
        <begin position="580"/>
        <end position="646"/>
    </location>
</feature>
<evidence type="ECO:0000313" key="14">
    <source>
        <dbReference type="Proteomes" id="UP000193355"/>
    </source>
</evidence>
<evidence type="ECO:0000256" key="1">
    <source>
        <dbReference type="ARBA" id="ARBA00004651"/>
    </source>
</evidence>
<dbReference type="InterPro" id="IPR006685">
    <property type="entry name" value="MscS_channel_2nd"/>
</dbReference>
<dbReference type="SUPFAM" id="SSF50182">
    <property type="entry name" value="Sm-like ribonucleoproteins"/>
    <property type="match status" value="1"/>
</dbReference>
<evidence type="ECO:0000256" key="2">
    <source>
        <dbReference type="ARBA" id="ARBA00008017"/>
    </source>
</evidence>
<dbReference type="Gene3D" id="1.10.287.1260">
    <property type="match status" value="1"/>
</dbReference>
<comment type="subcellular location">
    <subcellularLocation>
        <location evidence="1">Cell membrane</location>
        <topology evidence="1">Multi-pass membrane protein</topology>
    </subcellularLocation>
</comment>
<dbReference type="RefSeq" id="WP_085544669.1">
    <property type="nucleotide sequence ID" value="NZ_FXBB01000016.1"/>
</dbReference>
<protein>
    <submittedName>
        <fullName evidence="13">Mechanosensitive ion channel</fullName>
    </submittedName>
</protein>
<feature type="transmembrane region" description="Helical" evidence="9">
    <location>
        <begin position="535"/>
        <end position="556"/>
    </location>
</feature>
<feature type="domain" description="Mechanosensitive ion channel MscS C-terminal" evidence="12">
    <location>
        <begin position="656"/>
        <end position="738"/>
    </location>
</feature>
<dbReference type="Gene3D" id="3.30.70.100">
    <property type="match status" value="1"/>
</dbReference>
<dbReference type="OrthoDB" id="9809206at2"/>
<reference evidence="14" key="1">
    <citation type="submission" date="2017-04" db="EMBL/GenBank/DDBJ databases">
        <authorList>
            <person name="Varghese N."/>
            <person name="Submissions S."/>
        </authorList>
    </citation>
    <scope>NUCLEOTIDE SEQUENCE [LARGE SCALE GENOMIC DNA]</scope>
    <source>
        <strain evidence="14">USBA 82</strain>
    </source>
</reference>
<dbReference type="PANTHER" id="PTHR30347:SF1">
    <property type="entry name" value="MECHANOSENSITIVE CHANNEL MSCK"/>
    <property type="match status" value="1"/>
</dbReference>
<keyword evidence="14" id="KW-1185">Reference proteome</keyword>
<dbReference type="InterPro" id="IPR011014">
    <property type="entry name" value="MscS_channel_TM-2"/>
</dbReference>
<evidence type="ECO:0000259" key="11">
    <source>
        <dbReference type="Pfam" id="PF00924"/>
    </source>
</evidence>
<keyword evidence="3" id="KW-1003">Cell membrane</keyword>
<evidence type="ECO:0000256" key="6">
    <source>
        <dbReference type="ARBA" id="ARBA00023136"/>
    </source>
</evidence>
<feature type="region of interest" description="Disordered" evidence="8">
    <location>
        <begin position="27"/>
        <end position="47"/>
    </location>
</feature>
<dbReference type="SUPFAM" id="SSF82689">
    <property type="entry name" value="Mechanosensitive channel protein MscS (YggB), C-terminal domain"/>
    <property type="match status" value="1"/>
</dbReference>
<dbReference type="EMBL" id="FXBB01000016">
    <property type="protein sequence ID" value="SMG31398.1"/>
    <property type="molecule type" value="Genomic_DNA"/>
</dbReference>
<dbReference type="GO" id="GO:0055085">
    <property type="term" value="P:transmembrane transport"/>
    <property type="evidence" value="ECO:0007669"/>
    <property type="project" value="InterPro"/>
</dbReference>